<evidence type="ECO:0000256" key="2">
    <source>
        <dbReference type="ARBA" id="ARBA00023136"/>
    </source>
</evidence>
<evidence type="ECO:0000256" key="1">
    <source>
        <dbReference type="ARBA" id="ARBA00004442"/>
    </source>
</evidence>
<reference evidence="6 7" key="1">
    <citation type="submission" date="2018-06" db="EMBL/GenBank/DDBJ databases">
        <authorList>
            <consortium name="Pathogen Informatics"/>
            <person name="Doyle S."/>
        </authorList>
    </citation>
    <scope>NUCLEOTIDE SEQUENCE [LARGE SCALE GENOMIC DNA]</scope>
    <source>
        <strain evidence="6 7">NCTC13337</strain>
    </source>
</reference>
<dbReference type="InterPro" id="IPR006665">
    <property type="entry name" value="OmpA-like"/>
</dbReference>
<dbReference type="RefSeq" id="WP_245935972.1">
    <property type="nucleotide sequence ID" value="NZ_LWHB01000082.1"/>
</dbReference>
<evidence type="ECO:0000256" key="4">
    <source>
        <dbReference type="PROSITE-ProRule" id="PRU00473"/>
    </source>
</evidence>
<evidence type="ECO:0000313" key="7">
    <source>
        <dbReference type="Proteomes" id="UP000254601"/>
    </source>
</evidence>
<keyword evidence="2 4" id="KW-0472">Membrane</keyword>
<dbReference type="InterPro" id="IPR050330">
    <property type="entry name" value="Bact_OuterMem_StrucFunc"/>
</dbReference>
<dbReference type="PRINTS" id="PR01021">
    <property type="entry name" value="OMPADOMAIN"/>
</dbReference>
<dbReference type="Proteomes" id="UP000254601">
    <property type="component" value="Unassembled WGS sequence"/>
</dbReference>
<comment type="subcellular location">
    <subcellularLocation>
        <location evidence="1">Cell outer membrane</location>
    </subcellularLocation>
</comment>
<dbReference type="PROSITE" id="PS51123">
    <property type="entry name" value="OMPA_2"/>
    <property type="match status" value="1"/>
</dbReference>
<dbReference type="PANTHER" id="PTHR30329">
    <property type="entry name" value="STATOR ELEMENT OF FLAGELLAR MOTOR COMPLEX"/>
    <property type="match status" value="1"/>
</dbReference>
<keyword evidence="7" id="KW-1185">Reference proteome</keyword>
<dbReference type="SUPFAM" id="SSF103088">
    <property type="entry name" value="OmpA-like"/>
    <property type="match status" value="1"/>
</dbReference>
<proteinExistence type="predicted"/>
<accession>A0A380MRI8</accession>
<dbReference type="InterPro" id="IPR036737">
    <property type="entry name" value="OmpA-like_sf"/>
</dbReference>
<dbReference type="GO" id="GO:0009279">
    <property type="term" value="C:cell outer membrane"/>
    <property type="evidence" value="ECO:0007669"/>
    <property type="project" value="UniProtKB-SubCell"/>
</dbReference>
<protein>
    <submittedName>
        <fullName evidence="6">Outer membrane protein II</fullName>
    </submittedName>
</protein>
<dbReference type="CDD" id="cd07185">
    <property type="entry name" value="OmpA_C-like"/>
    <property type="match status" value="1"/>
</dbReference>
<feature type="domain" description="OmpA-like" evidence="5">
    <location>
        <begin position="109"/>
        <end position="228"/>
    </location>
</feature>
<evidence type="ECO:0000256" key="3">
    <source>
        <dbReference type="ARBA" id="ARBA00023237"/>
    </source>
</evidence>
<dbReference type="Pfam" id="PF00691">
    <property type="entry name" value="OmpA"/>
    <property type="match status" value="1"/>
</dbReference>
<dbReference type="EMBL" id="UHIC01000001">
    <property type="protein sequence ID" value="SUO94774.1"/>
    <property type="molecule type" value="Genomic_DNA"/>
</dbReference>
<dbReference type="Gene3D" id="3.30.1330.60">
    <property type="entry name" value="OmpA-like domain"/>
    <property type="match status" value="1"/>
</dbReference>
<dbReference type="InterPro" id="IPR006664">
    <property type="entry name" value="OMP_bac"/>
</dbReference>
<name>A0A380MRI8_9GAMM</name>
<organism evidence="6 7">
    <name type="scientific">Suttonella ornithocola</name>
    <dbReference type="NCBI Taxonomy" id="279832"/>
    <lineage>
        <taxon>Bacteria</taxon>
        <taxon>Pseudomonadati</taxon>
        <taxon>Pseudomonadota</taxon>
        <taxon>Gammaproteobacteria</taxon>
        <taxon>Cardiobacteriales</taxon>
        <taxon>Cardiobacteriaceae</taxon>
        <taxon>Suttonella</taxon>
    </lineage>
</organism>
<evidence type="ECO:0000313" key="6">
    <source>
        <dbReference type="EMBL" id="SUO94774.1"/>
    </source>
</evidence>
<dbReference type="PANTHER" id="PTHR30329:SF21">
    <property type="entry name" value="LIPOPROTEIN YIAD-RELATED"/>
    <property type="match status" value="1"/>
</dbReference>
<dbReference type="PRINTS" id="PR01023">
    <property type="entry name" value="NAFLGMOTY"/>
</dbReference>
<dbReference type="AlphaFoldDB" id="A0A380MRI8"/>
<sequence>MRIGWVSPDIRASERHKQQVLSATLNNELASFVIWENTMKLKKLLAVAVLASFASYASAQTQLEDLTSNAGGEQILVKNNFGECVTVQANRNLTGCGAQEPAVQVERVLESQVITLSADTYFNFDKYNLKPEGKAAIQQLAQQLNARGADVQKIVVVGNTDSIGTEAYNQKLSERRAATVANYLIENGVPAQIIQAYGDGENNPVASNKTAEGRALNRRVVITVDGIVERPVKQEVIVAPAQ</sequence>
<gene>
    <name evidence="6" type="primary">ompA_1</name>
    <name evidence="6" type="ORF">NCTC13337_00933</name>
</gene>
<keyword evidence="3" id="KW-0998">Cell outer membrane</keyword>
<dbReference type="InterPro" id="IPR006690">
    <property type="entry name" value="OMPA-like_CS"/>
</dbReference>
<evidence type="ECO:0000259" key="5">
    <source>
        <dbReference type="PROSITE" id="PS51123"/>
    </source>
</evidence>
<dbReference type="PROSITE" id="PS01068">
    <property type="entry name" value="OMPA_1"/>
    <property type="match status" value="1"/>
</dbReference>